<sequence length="620" mass="71000">MKYKISFILFTMALFLTSCNDVLDRPSLTTAEDSEYWINEERVRLYANGFYANFFVGYGEKNETAYAPNANYIFSDNGVTLGTQKQFVRSVPTSKGSNSLTVEWEDTYTGPTWNFAWIRKVNVMLDRITQVMPNLLTEEQYNHWVGVGRFFRGLEYARLVNVFGDVPYYSKEVTTVEKDELYKDRTPRDEVMDAVYNDFEYAMNNVRLNDGAQYVNRYIVASFVSRWALIEASWQKYHYNNNVRATKFFEQAIAAADMLMASGKYDIETDFRTLFGSTDLTSSKDCILYRKYDAGKNITHSIASSCVMNTPTTNGANLDLVKAFICTDGKDWQTSALANTDDFTLSNLIKTRDPRFEASFYNEPTSLAKSSYLYVTKFIPRSALEYLKIPGGTPAAEFQSDKNVTGYPIMRYAEVLLNWIEAKAELASIGGTAVAQGDIDRSINKIRNRPLAPEAVALGVKKTVKMVLTELPNDPDRDRSVSALLWEIRRERRMEFAFEFSRIIDLRRWKKLDYMDTDRNKELLFGTWVNFQKEAAAELKPDNKNKIRVIDKSGKIIVYDGANGAQMNGFFYPKENLGRLPFIDLPNINPYLSPIGTNDITFYKNRGYTLTQTKGWPSVN</sequence>
<dbReference type="RefSeq" id="WP_044164712.1">
    <property type="nucleotide sequence ID" value="NZ_JACIER010000010.1"/>
</dbReference>
<protein>
    <recommendedName>
        <fullName evidence="11">RagB/SusD family nutrient uptake outer membrane protein</fullName>
    </recommendedName>
</protein>
<evidence type="ECO:0000256" key="5">
    <source>
        <dbReference type="ARBA" id="ARBA00023237"/>
    </source>
</evidence>
<evidence type="ECO:0008006" key="11">
    <source>
        <dbReference type="Google" id="ProtNLM"/>
    </source>
</evidence>
<evidence type="ECO:0000256" key="6">
    <source>
        <dbReference type="SAM" id="SignalP"/>
    </source>
</evidence>
<dbReference type="EMBL" id="JACIER010000010">
    <property type="protein sequence ID" value="MBB4044790.1"/>
    <property type="molecule type" value="Genomic_DNA"/>
</dbReference>
<dbReference type="InterPro" id="IPR011990">
    <property type="entry name" value="TPR-like_helical_dom_sf"/>
</dbReference>
<proteinExistence type="inferred from homology"/>
<reference evidence="9" key="1">
    <citation type="submission" date="2020-08" db="EMBL/GenBank/DDBJ databases">
        <title>Genomic Encyclopedia of Type Strains, Phase IV (KMG-IV): sequencing the most valuable type-strain genomes for metagenomic binning, comparative biology and taxonomic classification.</title>
        <authorList>
            <person name="Goeker M."/>
        </authorList>
    </citation>
    <scope>NUCLEOTIDE SEQUENCE [LARGE SCALE GENOMIC DNA]</scope>
    <source>
        <strain evidence="9">DSM 105720</strain>
    </source>
</reference>
<feature type="signal peptide" evidence="6">
    <location>
        <begin position="1"/>
        <end position="20"/>
    </location>
</feature>
<evidence type="ECO:0000256" key="2">
    <source>
        <dbReference type="ARBA" id="ARBA00006275"/>
    </source>
</evidence>
<keyword evidence="10" id="KW-1185">Reference proteome</keyword>
<feature type="chain" id="PRO_5032572394" description="RagB/SusD family nutrient uptake outer membrane protein" evidence="6">
    <location>
        <begin position="21"/>
        <end position="620"/>
    </location>
</feature>
<dbReference type="AlphaFoldDB" id="A0A840CY36"/>
<dbReference type="Proteomes" id="UP000560658">
    <property type="component" value="Unassembled WGS sequence"/>
</dbReference>
<evidence type="ECO:0000256" key="3">
    <source>
        <dbReference type="ARBA" id="ARBA00022729"/>
    </source>
</evidence>
<evidence type="ECO:0000313" key="10">
    <source>
        <dbReference type="Proteomes" id="UP000560658"/>
    </source>
</evidence>
<dbReference type="PROSITE" id="PS51257">
    <property type="entry name" value="PROKAR_LIPOPROTEIN"/>
    <property type="match status" value="1"/>
</dbReference>
<evidence type="ECO:0000313" key="9">
    <source>
        <dbReference type="EMBL" id="MBB4044790.1"/>
    </source>
</evidence>
<comment type="subcellular location">
    <subcellularLocation>
        <location evidence="1">Cell outer membrane</location>
    </subcellularLocation>
</comment>
<evidence type="ECO:0000256" key="1">
    <source>
        <dbReference type="ARBA" id="ARBA00004442"/>
    </source>
</evidence>
<keyword evidence="4" id="KW-0472">Membrane</keyword>
<dbReference type="Gene3D" id="1.25.40.390">
    <property type="match status" value="1"/>
</dbReference>
<keyword evidence="5" id="KW-0998">Cell outer membrane</keyword>
<comment type="similarity">
    <text evidence="2">Belongs to the SusD family.</text>
</comment>
<dbReference type="GO" id="GO:0009279">
    <property type="term" value="C:cell outer membrane"/>
    <property type="evidence" value="ECO:0007669"/>
    <property type="project" value="UniProtKB-SubCell"/>
</dbReference>
<dbReference type="InterPro" id="IPR033985">
    <property type="entry name" value="SusD-like_N"/>
</dbReference>
<accession>A0A840CY36</accession>
<comment type="caution">
    <text evidence="9">The sequence shown here is derived from an EMBL/GenBank/DDBJ whole genome shotgun (WGS) entry which is preliminary data.</text>
</comment>
<dbReference type="Pfam" id="PF07980">
    <property type="entry name" value="SusD_RagB"/>
    <property type="match status" value="1"/>
</dbReference>
<name>A0A840CY36_9BACE</name>
<dbReference type="Pfam" id="PF14322">
    <property type="entry name" value="SusD-like_3"/>
    <property type="match status" value="1"/>
</dbReference>
<evidence type="ECO:0000259" key="8">
    <source>
        <dbReference type="Pfam" id="PF14322"/>
    </source>
</evidence>
<evidence type="ECO:0000259" key="7">
    <source>
        <dbReference type="Pfam" id="PF07980"/>
    </source>
</evidence>
<dbReference type="InterPro" id="IPR012944">
    <property type="entry name" value="SusD_RagB_dom"/>
</dbReference>
<evidence type="ECO:0000256" key="4">
    <source>
        <dbReference type="ARBA" id="ARBA00023136"/>
    </source>
</evidence>
<dbReference type="SUPFAM" id="SSF48452">
    <property type="entry name" value="TPR-like"/>
    <property type="match status" value="1"/>
</dbReference>
<organism evidence="9 10">
    <name type="scientific">Bacteroides reticulotermitis</name>
    <dbReference type="NCBI Taxonomy" id="1133319"/>
    <lineage>
        <taxon>Bacteria</taxon>
        <taxon>Pseudomonadati</taxon>
        <taxon>Bacteroidota</taxon>
        <taxon>Bacteroidia</taxon>
        <taxon>Bacteroidales</taxon>
        <taxon>Bacteroidaceae</taxon>
        <taxon>Bacteroides</taxon>
    </lineage>
</organism>
<gene>
    <name evidence="9" type="ORF">GGR06_002588</name>
</gene>
<feature type="domain" description="SusD-like N-terminal" evidence="8">
    <location>
        <begin position="101"/>
        <end position="208"/>
    </location>
</feature>
<feature type="domain" description="RagB/SusD" evidence="7">
    <location>
        <begin position="315"/>
        <end position="616"/>
    </location>
</feature>
<keyword evidence="3 6" id="KW-0732">Signal</keyword>